<dbReference type="RefSeq" id="WP_156683133.1">
    <property type="nucleotide sequence ID" value="NZ_CABWIB010000001.1"/>
</dbReference>
<evidence type="ECO:0000256" key="11">
    <source>
        <dbReference type="ARBA" id="ARBA00033067"/>
    </source>
</evidence>
<evidence type="ECO:0000256" key="10">
    <source>
        <dbReference type="ARBA" id="ARBA00031367"/>
    </source>
</evidence>
<evidence type="ECO:0000259" key="12">
    <source>
        <dbReference type="Pfam" id="PF01370"/>
    </source>
</evidence>
<dbReference type="GO" id="GO:0005829">
    <property type="term" value="C:cytosol"/>
    <property type="evidence" value="ECO:0007669"/>
    <property type="project" value="TreeGrafter"/>
</dbReference>
<evidence type="ECO:0000256" key="6">
    <source>
        <dbReference type="ARBA" id="ARBA00018569"/>
    </source>
</evidence>
<evidence type="ECO:0000256" key="2">
    <source>
        <dbReference type="ARBA" id="ARBA00001911"/>
    </source>
</evidence>
<protein>
    <recommendedName>
        <fullName evidence="6">UDP-glucose 4-epimerase</fullName>
        <ecNumber evidence="5">5.1.3.2</ecNumber>
    </recommendedName>
    <alternativeName>
        <fullName evidence="11">Galactowaldenase</fullName>
    </alternativeName>
    <alternativeName>
        <fullName evidence="10">UDP-galactose 4-epimerase</fullName>
    </alternativeName>
</protein>
<keyword evidence="14" id="KW-1185">Reference proteome</keyword>
<evidence type="ECO:0000313" key="14">
    <source>
        <dbReference type="Proteomes" id="UP000419017"/>
    </source>
</evidence>
<evidence type="ECO:0000256" key="3">
    <source>
        <dbReference type="ARBA" id="ARBA00004947"/>
    </source>
</evidence>
<evidence type="ECO:0000256" key="8">
    <source>
        <dbReference type="ARBA" id="ARBA00023144"/>
    </source>
</evidence>
<dbReference type="Gene3D" id="3.40.50.720">
    <property type="entry name" value="NAD(P)-binding Rossmann-like Domain"/>
    <property type="match status" value="1"/>
</dbReference>
<comment type="similarity">
    <text evidence="4">Belongs to the NAD(P)-dependent epimerase/dehydratase family.</text>
</comment>
<dbReference type="Proteomes" id="UP000419017">
    <property type="component" value="Unassembled WGS sequence"/>
</dbReference>
<evidence type="ECO:0000313" key="13">
    <source>
        <dbReference type="EMBL" id="VWL85111.1"/>
    </source>
</evidence>
<accession>A0A6I8MCB8</accession>
<comment type="pathway">
    <text evidence="3">Carbohydrate metabolism; galactose metabolism.</text>
</comment>
<dbReference type="SUPFAM" id="SSF51735">
    <property type="entry name" value="NAD(P)-binding Rossmann-fold domains"/>
    <property type="match status" value="1"/>
</dbReference>
<gene>
    <name evidence="13" type="ORF">OMES3154_00393</name>
</gene>
<evidence type="ECO:0000256" key="7">
    <source>
        <dbReference type="ARBA" id="ARBA00023027"/>
    </source>
</evidence>
<keyword evidence="8" id="KW-0119">Carbohydrate metabolism</keyword>
<dbReference type="EMBL" id="CABWIB010000001">
    <property type="protein sequence ID" value="VWL85111.1"/>
    <property type="molecule type" value="Genomic_DNA"/>
</dbReference>
<sequence length="311" mass="36439">MKKILIFGGTGNISLDLTNKLKEKYDVSILNRSDTKVVGVKTIKGNVADLKLLESIKDDFDIIFDFLLFNENEAKDRIKIFSNVKQYFFISSVTVFDRENNIYIDENTKKGNPYSEYAKNKLLAEKVFEKSSINYTIIRPSQTYSNRRIPLSVKGKYCYPVIRRIIEDKFVLIHGDGTNLWSAMHSIDFANIVEKLILNPKAIREDFNVCSTNFTTFNEIYKIIAKKVNKELKVKYITSQELLKYDEYDFKTAFMGDKRYSNIYKRDKLESIGIYEKDSIDIEKGIEMYLDNKENEKEVDKNFEIFCDRLK</sequence>
<organism evidence="13 14">
    <name type="scientific">Oceanivirga miroungae</name>
    <dbReference type="NCBI Taxonomy" id="1130046"/>
    <lineage>
        <taxon>Bacteria</taxon>
        <taxon>Fusobacteriati</taxon>
        <taxon>Fusobacteriota</taxon>
        <taxon>Fusobacteriia</taxon>
        <taxon>Fusobacteriales</taxon>
        <taxon>Leptotrichiaceae</taxon>
        <taxon>Oceanivirga</taxon>
    </lineage>
</organism>
<dbReference type="AlphaFoldDB" id="A0A6I8MCB8"/>
<feature type="domain" description="NAD-dependent epimerase/dehydratase" evidence="12">
    <location>
        <begin position="83"/>
        <end position="210"/>
    </location>
</feature>
<dbReference type="GO" id="GO:0003978">
    <property type="term" value="F:UDP-glucose 4-epimerase activity"/>
    <property type="evidence" value="ECO:0007669"/>
    <property type="project" value="UniProtKB-EC"/>
</dbReference>
<dbReference type="GO" id="GO:0006012">
    <property type="term" value="P:galactose metabolic process"/>
    <property type="evidence" value="ECO:0007669"/>
    <property type="project" value="UniProtKB-KW"/>
</dbReference>
<dbReference type="InterPro" id="IPR001509">
    <property type="entry name" value="Epimerase_deHydtase"/>
</dbReference>
<reference evidence="13 14" key="1">
    <citation type="submission" date="2019-10" db="EMBL/GenBank/DDBJ databases">
        <authorList>
            <person name="Blom J."/>
        </authorList>
    </citation>
    <scope>NUCLEOTIDE SEQUENCE [LARGE SCALE GENOMIC DNA]</scope>
    <source>
        <strain evidence="13 14">ES3154-GLU</strain>
    </source>
</reference>
<evidence type="ECO:0000256" key="1">
    <source>
        <dbReference type="ARBA" id="ARBA00000083"/>
    </source>
</evidence>
<evidence type="ECO:0000256" key="5">
    <source>
        <dbReference type="ARBA" id="ARBA00013189"/>
    </source>
</evidence>
<dbReference type="EC" id="5.1.3.2" evidence="5"/>
<dbReference type="PANTHER" id="PTHR43725:SF47">
    <property type="entry name" value="UDP-GLUCOSE 4-EPIMERASE"/>
    <property type="match status" value="1"/>
</dbReference>
<evidence type="ECO:0000256" key="9">
    <source>
        <dbReference type="ARBA" id="ARBA00023235"/>
    </source>
</evidence>
<keyword evidence="9" id="KW-0413">Isomerase</keyword>
<comment type="cofactor">
    <cofactor evidence="2">
        <name>NAD(+)</name>
        <dbReference type="ChEBI" id="CHEBI:57540"/>
    </cofactor>
</comment>
<dbReference type="PANTHER" id="PTHR43725">
    <property type="entry name" value="UDP-GLUCOSE 4-EPIMERASE"/>
    <property type="match status" value="1"/>
</dbReference>
<evidence type="ECO:0000256" key="4">
    <source>
        <dbReference type="ARBA" id="ARBA00007637"/>
    </source>
</evidence>
<name>A0A6I8MCB8_9FUSO</name>
<keyword evidence="7" id="KW-0520">NAD</keyword>
<comment type="catalytic activity">
    <reaction evidence="1">
        <text>UDP-alpha-D-glucose = UDP-alpha-D-galactose</text>
        <dbReference type="Rhea" id="RHEA:22168"/>
        <dbReference type="ChEBI" id="CHEBI:58885"/>
        <dbReference type="ChEBI" id="CHEBI:66914"/>
        <dbReference type="EC" id="5.1.3.2"/>
    </reaction>
</comment>
<dbReference type="InterPro" id="IPR036291">
    <property type="entry name" value="NAD(P)-bd_dom_sf"/>
</dbReference>
<dbReference type="Pfam" id="PF01370">
    <property type="entry name" value="Epimerase"/>
    <property type="match status" value="1"/>
</dbReference>
<proteinExistence type="inferred from homology"/>
<keyword evidence="8" id="KW-0299">Galactose metabolism</keyword>